<evidence type="ECO:0000256" key="4">
    <source>
        <dbReference type="ARBA" id="ARBA00022737"/>
    </source>
</evidence>
<feature type="transmembrane region" description="Helical" evidence="10">
    <location>
        <begin position="501"/>
        <end position="519"/>
    </location>
</feature>
<dbReference type="InterPro" id="IPR017871">
    <property type="entry name" value="ABC_transporter-like_CS"/>
</dbReference>
<dbReference type="OrthoDB" id="6500128at2759"/>
<dbReference type="InterPro" id="IPR036640">
    <property type="entry name" value="ABC1_TM_sf"/>
</dbReference>
<dbReference type="Gene3D" id="1.20.1560.10">
    <property type="entry name" value="ABC transporter type 1, transmembrane domain"/>
    <property type="match status" value="2"/>
</dbReference>
<feature type="transmembrane region" description="Helical" evidence="10">
    <location>
        <begin position="1094"/>
        <end position="1117"/>
    </location>
</feature>
<comment type="subcellular location">
    <subcellularLocation>
        <location evidence="1">Membrane</location>
        <topology evidence="1">Multi-pass membrane protein</topology>
    </subcellularLocation>
</comment>
<feature type="transmembrane region" description="Helical" evidence="10">
    <location>
        <begin position="581"/>
        <end position="603"/>
    </location>
</feature>
<organism evidence="13 14">
    <name type="scientific">Galerina marginata (strain CBS 339.88)</name>
    <dbReference type="NCBI Taxonomy" id="685588"/>
    <lineage>
        <taxon>Eukaryota</taxon>
        <taxon>Fungi</taxon>
        <taxon>Dikarya</taxon>
        <taxon>Basidiomycota</taxon>
        <taxon>Agaricomycotina</taxon>
        <taxon>Agaricomycetes</taxon>
        <taxon>Agaricomycetidae</taxon>
        <taxon>Agaricales</taxon>
        <taxon>Agaricineae</taxon>
        <taxon>Strophariaceae</taxon>
        <taxon>Galerina</taxon>
    </lineage>
</organism>
<feature type="transmembrane region" description="Helical" evidence="10">
    <location>
        <begin position="346"/>
        <end position="362"/>
    </location>
</feature>
<dbReference type="Pfam" id="PF00664">
    <property type="entry name" value="ABC_membrane"/>
    <property type="match status" value="2"/>
</dbReference>
<keyword evidence="14" id="KW-1185">Reference proteome</keyword>
<feature type="transmembrane region" description="Helical" evidence="10">
    <location>
        <begin position="305"/>
        <end position="326"/>
    </location>
</feature>
<dbReference type="GO" id="GO:0005524">
    <property type="term" value="F:ATP binding"/>
    <property type="evidence" value="ECO:0007669"/>
    <property type="project" value="UniProtKB-KW"/>
</dbReference>
<gene>
    <name evidence="13" type="ORF">GALMADRAFT_146052</name>
</gene>
<feature type="transmembrane region" description="Helical" evidence="10">
    <location>
        <begin position="1213"/>
        <end position="1233"/>
    </location>
</feature>
<dbReference type="PROSITE" id="PS00211">
    <property type="entry name" value="ABC_TRANSPORTER_1"/>
    <property type="match status" value="1"/>
</dbReference>
<evidence type="ECO:0000256" key="8">
    <source>
        <dbReference type="ARBA" id="ARBA00023136"/>
    </source>
</evidence>
<feature type="region of interest" description="Disordered" evidence="9">
    <location>
        <begin position="400"/>
        <end position="444"/>
    </location>
</feature>
<dbReference type="GO" id="GO:0016020">
    <property type="term" value="C:membrane"/>
    <property type="evidence" value="ECO:0007669"/>
    <property type="project" value="UniProtKB-SubCell"/>
</dbReference>
<dbReference type="SUPFAM" id="SSF52540">
    <property type="entry name" value="P-loop containing nucleoside triphosphate hydrolases"/>
    <property type="match status" value="2"/>
</dbReference>
<dbReference type="CDD" id="cd18596">
    <property type="entry name" value="ABC_6TM_VMR1_D1_like"/>
    <property type="match status" value="1"/>
</dbReference>
<keyword evidence="5" id="KW-0547">Nucleotide-binding</keyword>
<evidence type="ECO:0000313" key="13">
    <source>
        <dbReference type="EMBL" id="KDR68699.1"/>
    </source>
</evidence>
<evidence type="ECO:0008006" key="15">
    <source>
        <dbReference type="Google" id="ProtNLM"/>
    </source>
</evidence>
<feature type="transmembrane region" description="Helical" evidence="10">
    <location>
        <begin position="134"/>
        <end position="151"/>
    </location>
</feature>
<dbReference type="PANTHER" id="PTHR24223:SF356">
    <property type="entry name" value="ATP-BINDING CASSETTE TRANSPORTER ABC4"/>
    <property type="match status" value="1"/>
</dbReference>
<feature type="transmembrane region" description="Helical" evidence="10">
    <location>
        <begin position="31"/>
        <end position="51"/>
    </location>
</feature>
<feature type="transmembrane region" description="Helical" evidence="10">
    <location>
        <begin position="1123"/>
        <end position="1144"/>
    </location>
</feature>
<evidence type="ECO:0000256" key="7">
    <source>
        <dbReference type="ARBA" id="ARBA00022989"/>
    </source>
</evidence>
<feature type="domain" description="ABC transmembrane type-1" evidence="12">
    <location>
        <begin position="992"/>
        <end position="1268"/>
    </location>
</feature>
<dbReference type="PROSITE" id="PS50893">
    <property type="entry name" value="ABC_TRANSPORTER_2"/>
    <property type="match status" value="2"/>
</dbReference>
<keyword evidence="8 10" id="KW-0472">Membrane</keyword>
<evidence type="ECO:0000259" key="11">
    <source>
        <dbReference type="PROSITE" id="PS50893"/>
    </source>
</evidence>
<dbReference type="CDD" id="cd18604">
    <property type="entry name" value="ABC_6TM_VMR1_D2_like"/>
    <property type="match status" value="1"/>
</dbReference>
<keyword evidence="7 10" id="KW-1133">Transmembrane helix</keyword>
<dbReference type="STRING" id="685588.A0A067SLV4"/>
<feature type="domain" description="ABC transporter" evidence="11">
    <location>
        <begin position="695"/>
        <end position="928"/>
    </location>
</feature>
<feature type="transmembrane region" description="Helical" evidence="10">
    <location>
        <begin position="615"/>
        <end position="640"/>
    </location>
</feature>
<dbReference type="PANTHER" id="PTHR24223">
    <property type="entry name" value="ATP-BINDING CASSETTE SUB-FAMILY C"/>
    <property type="match status" value="1"/>
</dbReference>
<dbReference type="InterPro" id="IPR003593">
    <property type="entry name" value="AAA+_ATPase"/>
</dbReference>
<feature type="domain" description="ABC transmembrane type-1" evidence="12">
    <location>
        <begin position="311"/>
        <end position="641"/>
    </location>
</feature>
<feature type="transmembrane region" description="Helical" evidence="10">
    <location>
        <begin position="158"/>
        <end position="176"/>
    </location>
</feature>
<sequence length="1558" mass="173033">MPVTMRFLNEIQAESSRLFALTLFKLGIDSWNNTVIIPLASTFISGGLLLLQSTLHFSPKHNRCGNSKRIVPLPASDDACSTDLDSTAAQYADSQGCSTIFAFKVARLVGCSILFSLSLVKLVTGKESRSSETAIVITYCYTAFLSGAALANSTWSQLLTRHTNVILLTSFGVYFYRDVWPLATYTQVPQDQSDGPFLWVKIVVLTFTAVVIPLFVPRQYYPVDPKDAMQVPNREQTASLFRLMVYSFLDPVVFEAYRVPHLPYNRLPVLADKDYSKNLTAAAFPYLDPFLTSREMHLFFGLLKVFFWEYLGMTIALVVQVFASFAPPVALNRILASLESEGYSDYIRPWFWVACLFFGPLMESISRQGYIYLGTMALARIQAILTELIFEHSLRIRSNGGTSGHTSKTSEVGCSDSEDSESRSTETEVTTSSKVHSATTHTLPTENAKKDRLAGKINTLITVDLDNILYSKDFLMLIVQIPLELALAMVFLYAILGWSAIVGFASIVLLLPAPGYLASRMQVIQGKKMERTDARVELITETIGVLRMIKLFGWEKKTSDAIRDKRDEELEWIWKDKMTNLLNGVINFIIPIITMLVTYATYTMVMKKSLNASKVFSSIAVFDVVANLLHTTSSMFNMCLKGKVSLERVAGFLGESELLDCFSVDPMSEPASVNEGQYNGITGFNNATFSWSNDMEDEQALSSPRSFRLRIDGMLAFKRGCINLIIGPTDASFRGSGKTSVLMALLGEMHFIRSSNDSWYNLPREGGVAYAAQESWVQNETIRNNILFGSPFEEGRYNKVIHQCALTRDIELFEAGDQTEVGENGLTLSGGQKARITLARAVYSSADIILLDDVLASLDVHTSKWVIDKCLKGDLIYGRTLLLVTHNVTLARPIAHHIVSIGPDGIVHEVGSDISMALAHDPVLAREIEQEEEAAKTEKDVVDDVAEEDLKHHGKLIMVEEILEGHVSWRSLMLFLKAIGGDRPFLFWAVWMISLALMQGGMVFSVWFLGYWGSQYENHQPEDVRVVKYLSLFSLIHLATVAIFVMAATLYNYGTVRASRRINSLLINSILGSTLRWLDETPASRIITRCTQDIASIDGALTAYFGLVVEMTISGLIKLAGPVIYSPVFLLPGILVSALGVYLGNIYLKAQMSVKREMSNARSPVLAHFGAATAGLVSIRAYGAQEFFKAESLIRIDHYTRISRTSYNLNRWIAIRVDMLGASFTTALASYLLTRRTLSTVKIGFSLNMSVEFCTMILSLVRYYNDLEVQANSLERIQSYLEIEHEPKTTKAGKPPAAWPRSGDLRVEGLFARYSATGPEVLRDLSFHVKSGERIGIVGRTGSGKTSLTLSLLRCILTDGGVYYDGIPTNQINLDDLRSNITLIPQMPELLTGTLRRNLDPFEQHDDVALNDVLHAAGLFSLQLETDVARLTLDSELSSRGANISVGQRQIIALARAILRNNKLLIMDEATSAIDHQTDSTIQSSLRSQLGSDVTVLTIAHRLQNIMDSSKIMVLDDGRLVEFDSPQNLLRMKGGYFWSLVNGSEGHEVTVESSLALQ</sequence>
<evidence type="ECO:0000256" key="6">
    <source>
        <dbReference type="ARBA" id="ARBA00022840"/>
    </source>
</evidence>
<name>A0A067SLV4_GALM3</name>
<evidence type="ECO:0000259" key="12">
    <source>
        <dbReference type="PROSITE" id="PS50929"/>
    </source>
</evidence>
<dbReference type="GO" id="GO:0140359">
    <property type="term" value="F:ABC-type transporter activity"/>
    <property type="evidence" value="ECO:0007669"/>
    <property type="project" value="InterPro"/>
</dbReference>
<dbReference type="CDD" id="cd03250">
    <property type="entry name" value="ABCC_MRP_domain1"/>
    <property type="match status" value="1"/>
</dbReference>
<keyword evidence="6" id="KW-0067">ATP-binding</keyword>
<dbReference type="GO" id="GO:0016887">
    <property type="term" value="F:ATP hydrolysis activity"/>
    <property type="evidence" value="ECO:0007669"/>
    <property type="project" value="InterPro"/>
</dbReference>
<feature type="transmembrane region" description="Helical" evidence="10">
    <location>
        <begin position="105"/>
        <end position="122"/>
    </location>
</feature>
<keyword evidence="4" id="KW-0677">Repeat</keyword>
<dbReference type="FunFam" id="3.40.50.300:FF:000838">
    <property type="entry name" value="ABC multidrug transporter (Eurofung)"/>
    <property type="match status" value="1"/>
</dbReference>
<feature type="transmembrane region" description="Helical" evidence="10">
    <location>
        <begin position="474"/>
        <end position="495"/>
    </location>
</feature>
<proteinExistence type="predicted"/>
<evidence type="ECO:0000256" key="1">
    <source>
        <dbReference type="ARBA" id="ARBA00004141"/>
    </source>
</evidence>
<keyword evidence="3 10" id="KW-0812">Transmembrane</keyword>
<dbReference type="Proteomes" id="UP000027222">
    <property type="component" value="Unassembled WGS sequence"/>
</dbReference>
<dbReference type="Gene3D" id="3.40.50.300">
    <property type="entry name" value="P-loop containing nucleotide triphosphate hydrolases"/>
    <property type="match status" value="2"/>
</dbReference>
<protein>
    <recommendedName>
        <fullName evidence="15">P-loop containing nucleoside triphosphate hydrolase protein</fullName>
    </recommendedName>
</protein>
<dbReference type="InterPro" id="IPR003439">
    <property type="entry name" value="ABC_transporter-like_ATP-bd"/>
</dbReference>
<feature type="domain" description="ABC transporter" evidence="11">
    <location>
        <begin position="1305"/>
        <end position="1542"/>
    </location>
</feature>
<evidence type="ECO:0000256" key="10">
    <source>
        <dbReference type="SAM" id="Phobius"/>
    </source>
</evidence>
<dbReference type="EMBL" id="KL142406">
    <property type="protein sequence ID" value="KDR68699.1"/>
    <property type="molecule type" value="Genomic_DNA"/>
</dbReference>
<dbReference type="SMART" id="SM00382">
    <property type="entry name" value="AAA"/>
    <property type="match status" value="2"/>
</dbReference>
<evidence type="ECO:0000313" key="14">
    <source>
        <dbReference type="Proteomes" id="UP000027222"/>
    </source>
</evidence>
<dbReference type="SUPFAM" id="SSF90123">
    <property type="entry name" value="ABC transporter transmembrane region"/>
    <property type="match status" value="2"/>
</dbReference>
<accession>A0A067SLV4</accession>
<evidence type="ECO:0000256" key="9">
    <source>
        <dbReference type="SAM" id="MobiDB-lite"/>
    </source>
</evidence>
<feature type="transmembrane region" description="Helical" evidence="10">
    <location>
        <begin position="985"/>
        <end position="1009"/>
    </location>
</feature>
<keyword evidence="2" id="KW-0813">Transport</keyword>
<dbReference type="FunFam" id="1.20.1560.10:FF:000013">
    <property type="entry name" value="ABC transporter C family member 2"/>
    <property type="match status" value="1"/>
</dbReference>
<dbReference type="Pfam" id="PF00005">
    <property type="entry name" value="ABC_tran"/>
    <property type="match status" value="2"/>
</dbReference>
<dbReference type="HOGENOM" id="CLU_000604_27_6_1"/>
<dbReference type="InterPro" id="IPR050173">
    <property type="entry name" value="ABC_transporter_C-like"/>
</dbReference>
<dbReference type="PROSITE" id="PS50929">
    <property type="entry name" value="ABC_TM1F"/>
    <property type="match status" value="2"/>
</dbReference>
<evidence type="ECO:0000256" key="2">
    <source>
        <dbReference type="ARBA" id="ARBA00022448"/>
    </source>
</evidence>
<evidence type="ECO:0000256" key="5">
    <source>
        <dbReference type="ARBA" id="ARBA00022741"/>
    </source>
</evidence>
<feature type="transmembrane region" description="Helical" evidence="10">
    <location>
        <begin position="196"/>
        <end position="216"/>
    </location>
</feature>
<feature type="compositionally biased region" description="Polar residues" evidence="9">
    <location>
        <begin position="434"/>
        <end position="444"/>
    </location>
</feature>
<dbReference type="InterPro" id="IPR027417">
    <property type="entry name" value="P-loop_NTPase"/>
</dbReference>
<evidence type="ECO:0000256" key="3">
    <source>
        <dbReference type="ARBA" id="ARBA00022692"/>
    </source>
</evidence>
<feature type="transmembrane region" description="Helical" evidence="10">
    <location>
        <begin position="1029"/>
        <end position="1051"/>
    </location>
</feature>
<reference evidence="14" key="1">
    <citation type="journal article" date="2014" name="Proc. Natl. Acad. Sci. U.S.A.">
        <title>Extensive sampling of basidiomycete genomes demonstrates inadequacy of the white-rot/brown-rot paradigm for wood decay fungi.</title>
        <authorList>
            <person name="Riley R."/>
            <person name="Salamov A.A."/>
            <person name="Brown D.W."/>
            <person name="Nagy L.G."/>
            <person name="Floudas D."/>
            <person name="Held B.W."/>
            <person name="Levasseur A."/>
            <person name="Lombard V."/>
            <person name="Morin E."/>
            <person name="Otillar R."/>
            <person name="Lindquist E.A."/>
            <person name="Sun H."/>
            <person name="LaButti K.M."/>
            <person name="Schmutz J."/>
            <person name="Jabbour D."/>
            <person name="Luo H."/>
            <person name="Baker S.E."/>
            <person name="Pisabarro A.G."/>
            <person name="Walton J.D."/>
            <person name="Blanchette R.A."/>
            <person name="Henrissat B."/>
            <person name="Martin F."/>
            <person name="Cullen D."/>
            <person name="Hibbett D.S."/>
            <person name="Grigoriev I.V."/>
        </authorList>
    </citation>
    <scope>NUCLEOTIDE SEQUENCE [LARGE SCALE GENOMIC DNA]</scope>
    <source>
        <strain evidence="14">CBS 339.88</strain>
    </source>
</reference>
<dbReference type="InterPro" id="IPR011527">
    <property type="entry name" value="ABC1_TM_dom"/>
</dbReference>
<dbReference type="CDD" id="cd03244">
    <property type="entry name" value="ABCC_MRP_domain2"/>
    <property type="match status" value="1"/>
</dbReference>